<sequence length="1384" mass="155878">MKKVGDKLIPKTEDEFDAEDIKKVENYAKAINMLYCAVNPDDYRKISCCSTAKEMWDKLEVTYEGTDQVREAKIDFLTQEYEMFRMKEHENIDDMFDRFSKIVNDLHALKKTYTDRDLVRKILRSLTSEWRSKADAIYESIGTSTVTIDGLRGNLKTYESTILNPSLNDQRKGIALKASKEPTMNDSSDEDEVKLIMKKYCKLLKKEKVEDGPVCYGCGEAGHIKNKCPRSGRNPRHFKKQRAYISWGGDSGDESSEQEEDEEANLCLIAQEEEESANNENQEMANNYNTNNLALRSILDKDKLNGTNFVDWQRNLSIVLRMDEKEYVLEKPIPPAPPANAPKAVKDAYEKHVKDDKQVSCVMLATMITELQKQHEDMKAHEMIMALRQLYQGQSRNERFLVSKALFSCKLSSGNPVGPHVLKMIGYITNLEKLGFSLQKELATDLILQLLPELYKGFVMNYMMHDLDKPLPELLKMLQTAEENLTKGKGASVLMVQGGKRKPKNGIKIKARTVGKPKSKSTSSAMQKPVGGVAKGKCHHCGKAGHWRRNCKTYLATKKKEGTTISSEVYVIEVNMSISSSWVLDTGCGSHICTTMQGQKQSRRLARGEIELRVGNGAPVAALAIGTYSLVLPSGLMLELNDCLYVPAISRNIISVSCLDKSGFIISIKDKFLSVYKKNVFYANANMTNGLYVLDLDMPVYNISAKRNKPNGLNQTYLWHCRLGHINEKRISKLHRSRMLESFDLESYDTCESCLLDKMTKSPFTGHGERAGDLLALIHSDVCGLFNTTARESFWGYPLSTAIYTLNRVPTKAVEGTPYQLWTGKCPVLSHLKIWGCESYVKRLMTNSKLDAKSDKCFFVGYPKETRGYSFYHPIDKKVFVSRNGVFLEKEFLSNATGGRKIDLEEIRDDEETTAPVLEHELEEQTVVPQNAQDTQEPRRSNRLRTQPERYGFLLTFEGNDIPTLTTVKTLLSKSFSMKDLGDASYALGIRIYRDRSRKLLGLSQSTYIDKVLARFSMSESKRGSLPMVQGTSLSKTQGASTPEEVERMRNVPYASAIGSIMYAMVCTRPDVAFALSVTSRYQSNPGESHWTAVKNILKDRSRKLLGLSQSTYIDKVLARFSMSESKRGSLPMVQGTSLSKTQGASTPEEVERMRNVPYASAIGSIMYAMVCTRPDVAFALSVTSRYQSNPGESHWTAVKNILKYFRRTKDAFLVYGGKEELSIVGYTDASFQTNRDDFKSQAGYVFCLNGGAVTWKSYKQDTTADSTTEAEYMAAAEAAKEGVWLKNFITELGVVPSIKNPIPLFCDNNGAIVQAKEPRSHQKTKHIVRRYHIIREIVARGDVEICKIGTDDNIVDPLTKALGKPKHESHTWSMGIREMLDWP</sequence>
<evidence type="ECO:0000256" key="2">
    <source>
        <dbReference type="SAM" id="MobiDB-lite"/>
    </source>
</evidence>
<evidence type="ECO:0000259" key="3">
    <source>
        <dbReference type="PROSITE" id="PS50158"/>
    </source>
</evidence>
<feature type="region of interest" description="Disordered" evidence="2">
    <location>
        <begin position="1025"/>
        <end position="1045"/>
    </location>
</feature>
<feature type="region of interest" description="Disordered" evidence="2">
    <location>
        <begin position="512"/>
        <end position="531"/>
    </location>
</feature>
<proteinExistence type="predicted"/>
<dbReference type="GO" id="GO:0008270">
    <property type="term" value="F:zinc ion binding"/>
    <property type="evidence" value="ECO:0007669"/>
    <property type="project" value="UniProtKB-KW"/>
</dbReference>
<evidence type="ECO:0000313" key="4">
    <source>
        <dbReference type="EMBL" id="VFQ65909.1"/>
    </source>
</evidence>
<dbReference type="Gene3D" id="4.10.60.10">
    <property type="entry name" value="Zinc finger, CCHC-type"/>
    <property type="match status" value="1"/>
</dbReference>
<accession>A0A484KRW9</accession>
<dbReference type="EMBL" id="OOIL02000506">
    <property type="protein sequence ID" value="VFQ65909.1"/>
    <property type="molecule type" value="Genomic_DNA"/>
</dbReference>
<dbReference type="Pfam" id="PF25597">
    <property type="entry name" value="SH3_retrovirus"/>
    <property type="match status" value="1"/>
</dbReference>
<dbReference type="SMART" id="SM00343">
    <property type="entry name" value="ZnF_C2HC"/>
    <property type="match status" value="2"/>
</dbReference>
<name>A0A484KRW9_9ASTE</name>
<evidence type="ECO:0000256" key="1">
    <source>
        <dbReference type="PROSITE-ProRule" id="PRU00047"/>
    </source>
</evidence>
<dbReference type="OrthoDB" id="418757at2759"/>
<feature type="region of interest" description="Disordered" evidence="2">
    <location>
        <begin position="1130"/>
        <end position="1150"/>
    </location>
</feature>
<reference evidence="4 5" key="1">
    <citation type="submission" date="2018-04" db="EMBL/GenBank/DDBJ databases">
        <authorList>
            <person name="Vogel A."/>
        </authorList>
    </citation>
    <scope>NUCLEOTIDE SEQUENCE [LARGE SCALE GENOMIC DNA]</scope>
</reference>
<dbReference type="Pfam" id="PF14223">
    <property type="entry name" value="Retrotran_gag_2"/>
    <property type="match status" value="2"/>
</dbReference>
<feature type="domain" description="CCHC-type" evidence="3">
    <location>
        <begin position="215"/>
        <end position="230"/>
    </location>
</feature>
<feature type="compositionally biased region" description="Polar residues" evidence="2">
    <location>
        <begin position="1030"/>
        <end position="1041"/>
    </location>
</feature>
<dbReference type="Proteomes" id="UP000595140">
    <property type="component" value="Unassembled WGS sequence"/>
</dbReference>
<protein>
    <recommendedName>
        <fullName evidence="3">CCHC-type domain-containing protein</fullName>
    </recommendedName>
</protein>
<dbReference type="SUPFAM" id="SSF57756">
    <property type="entry name" value="Retrovirus zinc finger-like domains"/>
    <property type="match status" value="2"/>
</dbReference>
<feature type="compositionally biased region" description="Polar residues" evidence="2">
    <location>
        <begin position="1135"/>
        <end position="1146"/>
    </location>
</feature>
<dbReference type="PROSITE" id="PS50158">
    <property type="entry name" value="ZF_CCHC"/>
    <property type="match status" value="2"/>
</dbReference>
<evidence type="ECO:0000313" key="5">
    <source>
        <dbReference type="Proteomes" id="UP000595140"/>
    </source>
</evidence>
<keyword evidence="1" id="KW-0863">Zinc-finger</keyword>
<feature type="domain" description="CCHC-type" evidence="3">
    <location>
        <begin position="537"/>
        <end position="552"/>
    </location>
</feature>
<dbReference type="Pfam" id="PF22936">
    <property type="entry name" value="Pol_BBD"/>
    <property type="match status" value="1"/>
</dbReference>
<dbReference type="InterPro" id="IPR025724">
    <property type="entry name" value="GAG-pre-integrase_dom"/>
</dbReference>
<dbReference type="CDD" id="cd09272">
    <property type="entry name" value="RNase_HI_RT_Ty1"/>
    <property type="match status" value="1"/>
</dbReference>
<organism evidence="4 5">
    <name type="scientific">Cuscuta campestris</name>
    <dbReference type="NCBI Taxonomy" id="132261"/>
    <lineage>
        <taxon>Eukaryota</taxon>
        <taxon>Viridiplantae</taxon>
        <taxon>Streptophyta</taxon>
        <taxon>Embryophyta</taxon>
        <taxon>Tracheophyta</taxon>
        <taxon>Spermatophyta</taxon>
        <taxon>Magnoliopsida</taxon>
        <taxon>eudicotyledons</taxon>
        <taxon>Gunneridae</taxon>
        <taxon>Pentapetalae</taxon>
        <taxon>asterids</taxon>
        <taxon>lamiids</taxon>
        <taxon>Solanales</taxon>
        <taxon>Convolvulaceae</taxon>
        <taxon>Cuscuteae</taxon>
        <taxon>Cuscuta</taxon>
        <taxon>Cuscuta subgen. Grammica</taxon>
        <taxon>Cuscuta sect. Cleistogrammica</taxon>
    </lineage>
</organism>
<keyword evidence="1" id="KW-0479">Metal-binding</keyword>
<dbReference type="PANTHER" id="PTHR11439:SF496">
    <property type="entry name" value="RNA-DIRECTED DNA POLYMERASE"/>
    <property type="match status" value="1"/>
</dbReference>
<dbReference type="Pfam" id="PF00098">
    <property type="entry name" value="zf-CCHC"/>
    <property type="match status" value="1"/>
</dbReference>
<dbReference type="InterPro" id="IPR054722">
    <property type="entry name" value="PolX-like_BBD"/>
</dbReference>
<keyword evidence="1" id="KW-0862">Zinc</keyword>
<dbReference type="InterPro" id="IPR001878">
    <property type="entry name" value="Znf_CCHC"/>
</dbReference>
<keyword evidence="5" id="KW-1185">Reference proteome</keyword>
<dbReference type="PANTHER" id="PTHR11439">
    <property type="entry name" value="GAG-POL-RELATED RETROTRANSPOSON"/>
    <property type="match status" value="1"/>
</dbReference>
<dbReference type="InterPro" id="IPR036875">
    <property type="entry name" value="Znf_CCHC_sf"/>
</dbReference>
<dbReference type="Pfam" id="PF13976">
    <property type="entry name" value="gag_pre-integrs"/>
    <property type="match status" value="1"/>
</dbReference>
<dbReference type="InterPro" id="IPR057670">
    <property type="entry name" value="SH3_retrovirus"/>
</dbReference>
<gene>
    <name evidence="4" type="ORF">CCAM_LOCUS7685</name>
</gene>
<dbReference type="GO" id="GO:0003676">
    <property type="term" value="F:nucleic acid binding"/>
    <property type="evidence" value="ECO:0007669"/>
    <property type="project" value="InterPro"/>
</dbReference>